<evidence type="ECO:0000313" key="2">
    <source>
        <dbReference type="Proteomes" id="UP001497584"/>
    </source>
</evidence>
<dbReference type="EMBL" id="OY979414">
    <property type="protein sequence ID" value="CAK6604277.1"/>
    <property type="molecule type" value="Genomic_DNA"/>
</dbReference>
<name>A0AAV1MIP8_9CAUD</name>
<reference evidence="1 2" key="1">
    <citation type="submission" date="2023-10" db="EMBL/GenBank/DDBJ databases">
        <authorList>
            <person name="Robby Concha-Eloko"/>
            <person name="Pilar Barberan- Martinez"/>
            <person name="Rafael Sanjuan"/>
            <person name="Pilar Domingo-Calap"/>
        </authorList>
    </citation>
    <scope>NUCLEOTIDE SEQUENCE [LARGE SCALE GENOMIC DNA]</scope>
</reference>
<keyword evidence="2" id="KW-1185">Reference proteome</keyword>
<dbReference type="Proteomes" id="UP001497584">
    <property type="component" value="Chromosome"/>
</dbReference>
<protein>
    <submittedName>
        <fullName evidence="1">Uncharacterized protein</fullName>
    </submittedName>
</protein>
<evidence type="ECO:0000313" key="1">
    <source>
        <dbReference type="EMBL" id="CAK6604277.1"/>
    </source>
</evidence>
<sequence length="42" mass="4522">MHAVDNSGDLWVNRGQAVDSLWISGRVGYLSLLPDGIHDGIS</sequence>
<organism evidence="1 2">
    <name type="scientific">Klebsiella phage vB_Kpn_K61PH164C1</name>
    <dbReference type="NCBI Taxonomy" id="3071663"/>
    <lineage>
        <taxon>Viruses</taxon>
        <taxon>Duplodnaviria</taxon>
        <taxon>Heunggongvirae</taxon>
        <taxon>Uroviricota</taxon>
        <taxon>Caudoviricetes</taxon>
        <taxon>Autographivirales</taxon>
        <taxon>Autosignataviridae</taxon>
        <taxon>Molineuxvirinae</taxon>
        <taxon>Gansuvirus</taxon>
        <taxon>Gansuvirus K61PH164C1</taxon>
    </lineage>
</organism>
<gene>
    <name evidence="1" type="ORF">K61PH164C1_LOCUS12</name>
</gene>
<proteinExistence type="predicted"/>
<accession>A0AAV1MIP8</accession>